<gene>
    <name evidence="2" type="ORF">A2U01_0009165</name>
</gene>
<evidence type="ECO:0000313" key="3">
    <source>
        <dbReference type="Proteomes" id="UP000265520"/>
    </source>
</evidence>
<reference evidence="2 3" key="1">
    <citation type="journal article" date="2018" name="Front. Plant Sci.">
        <title>Red Clover (Trifolium pratense) and Zigzag Clover (T. medium) - A Picture of Genomic Similarities and Differences.</title>
        <authorList>
            <person name="Dluhosova J."/>
            <person name="Istvanek J."/>
            <person name="Nedelnik J."/>
            <person name="Repkova J."/>
        </authorList>
    </citation>
    <scope>NUCLEOTIDE SEQUENCE [LARGE SCALE GENOMIC DNA]</scope>
    <source>
        <strain evidence="3">cv. 10/8</strain>
        <tissue evidence="2">Leaf</tissue>
    </source>
</reference>
<dbReference type="AlphaFoldDB" id="A0A392MLN3"/>
<proteinExistence type="predicted"/>
<evidence type="ECO:0000313" key="2">
    <source>
        <dbReference type="EMBL" id="MCH88281.1"/>
    </source>
</evidence>
<dbReference type="Pfam" id="PF00644">
    <property type="entry name" value="PARP"/>
    <property type="match status" value="1"/>
</dbReference>
<organism evidence="2 3">
    <name type="scientific">Trifolium medium</name>
    <dbReference type="NCBI Taxonomy" id="97028"/>
    <lineage>
        <taxon>Eukaryota</taxon>
        <taxon>Viridiplantae</taxon>
        <taxon>Streptophyta</taxon>
        <taxon>Embryophyta</taxon>
        <taxon>Tracheophyta</taxon>
        <taxon>Spermatophyta</taxon>
        <taxon>Magnoliopsida</taxon>
        <taxon>eudicotyledons</taxon>
        <taxon>Gunneridae</taxon>
        <taxon>Pentapetalae</taxon>
        <taxon>rosids</taxon>
        <taxon>fabids</taxon>
        <taxon>Fabales</taxon>
        <taxon>Fabaceae</taxon>
        <taxon>Papilionoideae</taxon>
        <taxon>50 kb inversion clade</taxon>
        <taxon>NPAAA clade</taxon>
        <taxon>Hologalegina</taxon>
        <taxon>IRL clade</taxon>
        <taxon>Trifolieae</taxon>
        <taxon>Trifolium</taxon>
    </lineage>
</organism>
<feature type="domain" description="PARP catalytic" evidence="1">
    <location>
        <begin position="21"/>
        <end position="48"/>
    </location>
</feature>
<dbReference type="SUPFAM" id="SSF56399">
    <property type="entry name" value="ADP-ribosylation"/>
    <property type="match status" value="1"/>
</dbReference>
<keyword evidence="3" id="KW-1185">Reference proteome</keyword>
<dbReference type="InterPro" id="IPR012317">
    <property type="entry name" value="Poly(ADP-ribose)pol_cat_dom"/>
</dbReference>
<comment type="caution">
    <text evidence="2">The sequence shown here is derived from an EMBL/GenBank/DDBJ whole genome shotgun (WGS) entry which is preliminary data.</text>
</comment>
<evidence type="ECO:0000259" key="1">
    <source>
        <dbReference type="Pfam" id="PF00644"/>
    </source>
</evidence>
<accession>A0A392MLN3</accession>
<protein>
    <submittedName>
        <fullName evidence="2">Poly (ADP-ribose) polymerase 2</fullName>
    </submittedName>
</protein>
<dbReference type="Proteomes" id="UP000265520">
    <property type="component" value="Unassembled WGS sequence"/>
</dbReference>
<sequence length="63" mass="6873">VNEMFINLSPTPIMTTFSTLGSRLTNFVGILNQGLRIAPSEAPATDYMRVVPAVQESSNSEEE</sequence>
<dbReference type="EMBL" id="LXQA010013856">
    <property type="protein sequence ID" value="MCH88281.1"/>
    <property type="molecule type" value="Genomic_DNA"/>
</dbReference>
<name>A0A392MLN3_9FABA</name>
<feature type="non-terminal residue" evidence="2">
    <location>
        <position position="1"/>
    </location>
</feature>
<dbReference type="GO" id="GO:0003950">
    <property type="term" value="F:NAD+ poly-ADP-ribosyltransferase activity"/>
    <property type="evidence" value="ECO:0007669"/>
    <property type="project" value="InterPro"/>
</dbReference>
<dbReference type="Gene3D" id="3.90.228.10">
    <property type="match status" value="1"/>
</dbReference>